<dbReference type="eggNOG" id="COG0596">
    <property type="taxonomic scope" value="Bacteria"/>
</dbReference>
<dbReference type="Gene3D" id="3.40.50.1820">
    <property type="entry name" value="alpha/beta hydrolase"/>
    <property type="match status" value="1"/>
</dbReference>
<dbReference type="GO" id="GO:0018786">
    <property type="term" value="F:haloalkane dehalogenase activity"/>
    <property type="evidence" value="ECO:0007669"/>
    <property type="project" value="UniProtKB-EC"/>
</dbReference>
<dbReference type="RefSeq" id="WP_006914223.1">
    <property type="nucleotide sequence ID" value="NZ_AFNV02000003.1"/>
</dbReference>
<keyword evidence="4" id="KW-1185">Reference proteome</keyword>
<organism evidence="3 4">
    <name type="scientific">Salinisphaera shabanensis E1L3A</name>
    <dbReference type="NCBI Taxonomy" id="1033802"/>
    <lineage>
        <taxon>Bacteria</taxon>
        <taxon>Pseudomonadati</taxon>
        <taxon>Pseudomonadota</taxon>
        <taxon>Gammaproteobacteria</taxon>
        <taxon>Salinisphaerales</taxon>
        <taxon>Salinisphaeraceae</taxon>
        <taxon>Salinisphaera</taxon>
    </lineage>
</organism>
<proteinExistence type="predicted"/>
<dbReference type="PANTHER" id="PTHR42977">
    <property type="entry name" value="HYDROLASE-RELATED"/>
    <property type="match status" value="1"/>
</dbReference>
<keyword evidence="1 3" id="KW-0378">Hydrolase</keyword>
<feature type="domain" description="AB hydrolase-1" evidence="2">
    <location>
        <begin position="45"/>
        <end position="151"/>
    </location>
</feature>
<reference evidence="3 4" key="1">
    <citation type="journal article" date="2011" name="J. Bacteriol.">
        <title>Genome sequence of Salinisphaera shabanensis, a gammaproteobacterium from the harsh, variable environment of the brine-seawater interface of the Shaban Deep in the Red Sea.</title>
        <authorList>
            <person name="Antunes A."/>
            <person name="Alam I."/>
            <person name="Bajic V.B."/>
            <person name="Stingl U."/>
        </authorList>
    </citation>
    <scope>NUCLEOTIDE SEQUENCE [LARGE SCALE GENOMIC DNA]</scope>
    <source>
        <strain evidence="3 4">E1L3A</strain>
    </source>
</reference>
<evidence type="ECO:0000313" key="3">
    <source>
        <dbReference type="EMBL" id="ERJ20375.1"/>
    </source>
</evidence>
<dbReference type="InterPro" id="IPR000073">
    <property type="entry name" value="AB_hydrolase_1"/>
</dbReference>
<dbReference type="InterPro" id="IPR000639">
    <property type="entry name" value="Epox_hydrolase-like"/>
</dbReference>
<evidence type="ECO:0000256" key="1">
    <source>
        <dbReference type="ARBA" id="ARBA00022801"/>
    </source>
</evidence>
<dbReference type="EMBL" id="AFNV02000003">
    <property type="protein sequence ID" value="ERJ20375.1"/>
    <property type="molecule type" value="Genomic_DNA"/>
</dbReference>
<dbReference type="PANTHER" id="PTHR42977:SF3">
    <property type="entry name" value="AB HYDROLASE-1 DOMAIN-CONTAINING PROTEIN"/>
    <property type="match status" value="1"/>
</dbReference>
<dbReference type="InterPro" id="IPR029058">
    <property type="entry name" value="AB_hydrolase_fold"/>
</dbReference>
<reference evidence="3 4" key="2">
    <citation type="journal article" date="2013" name="PLoS ONE">
        <title>INDIGO - INtegrated Data Warehouse of MIcrobial GenOmes with Examples from the Red Sea Extremophiles.</title>
        <authorList>
            <person name="Alam I."/>
            <person name="Antunes A."/>
            <person name="Kamau A.A."/>
            <person name="Ba Alawi W."/>
            <person name="Kalkatawi M."/>
            <person name="Stingl U."/>
            <person name="Bajic V.B."/>
        </authorList>
    </citation>
    <scope>NUCLEOTIDE SEQUENCE [LARGE SCALE GENOMIC DNA]</scope>
    <source>
        <strain evidence="3 4">E1L3A</strain>
    </source>
</reference>
<dbReference type="OrthoDB" id="9780765at2"/>
<dbReference type="Proteomes" id="UP000006242">
    <property type="component" value="Unassembled WGS sequence"/>
</dbReference>
<dbReference type="STRING" id="1033802.SSPSH_000485"/>
<dbReference type="SUPFAM" id="SSF53474">
    <property type="entry name" value="alpha/beta-Hydrolases"/>
    <property type="match status" value="1"/>
</dbReference>
<evidence type="ECO:0000313" key="4">
    <source>
        <dbReference type="Proteomes" id="UP000006242"/>
    </source>
</evidence>
<dbReference type="Pfam" id="PF00561">
    <property type="entry name" value="Abhydrolase_1"/>
    <property type="match status" value="1"/>
</dbReference>
<evidence type="ECO:0000259" key="2">
    <source>
        <dbReference type="Pfam" id="PF00561"/>
    </source>
</evidence>
<dbReference type="GO" id="GO:0004301">
    <property type="term" value="F:epoxide hydrolase activity"/>
    <property type="evidence" value="ECO:0007669"/>
    <property type="project" value="TreeGrafter"/>
</dbReference>
<dbReference type="PRINTS" id="PR00412">
    <property type="entry name" value="EPOXHYDRLASE"/>
</dbReference>
<protein>
    <submittedName>
        <fullName evidence="3">Haloalkane dehalogenase protein</fullName>
        <ecNumber evidence="3">3.8.1.5</ecNumber>
    </submittedName>
</protein>
<dbReference type="InterPro" id="IPR051340">
    <property type="entry name" value="Haloalkane_dehalogenase"/>
</dbReference>
<dbReference type="NCBIfam" id="NF002043">
    <property type="entry name" value="PRK00870.1"/>
    <property type="match status" value="1"/>
</dbReference>
<sequence length="299" mass="32999">MTRQVYRTPEARFTDLPGFAYTPRYAEVDGLRMHYAEAGPANASPVVLLHGEPTWAYLYRHMIEPLVAAGYRVLAPDLIGCGRSDKPAAVADYSYASHVAWTGAWFAQLGLTDVTLFCQDWGSLIGLRLVAEQPDIFARVFVGNGFLPTGDENMPVLFSAWRAFARYSPVFPVGAIVQAGSRRWLSRVERAAYNAPFPDKRYTAGIRAFPGLVPITPNDPATPANRAAWESLARFSRPFHTCFADGDPITRGADRALRRRVAGAAHVPHTTIRHARHFLQEDQGPAIAEFMLAQMGAPN</sequence>
<gene>
    <name evidence="3" type="ORF">SSPSH_000485</name>
</gene>
<accession>F7QA71</accession>
<dbReference type="AlphaFoldDB" id="F7QA71"/>
<comment type="caution">
    <text evidence="3">The sequence shown here is derived from an EMBL/GenBank/DDBJ whole genome shotgun (WGS) entry which is preliminary data.</text>
</comment>
<name>F7QA71_9GAMM</name>
<dbReference type="EC" id="3.8.1.5" evidence="3"/>